<evidence type="ECO:0000313" key="12">
    <source>
        <dbReference type="Proteomes" id="UP000752171"/>
    </source>
</evidence>
<dbReference type="GO" id="GO:0051015">
    <property type="term" value="F:actin filament binding"/>
    <property type="evidence" value="ECO:0007669"/>
    <property type="project" value="TreeGrafter"/>
</dbReference>
<dbReference type="PROSITE" id="PS50945">
    <property type="entry name" value="I_LWEQ"/>
    <property type="match status" value="1"/>
</dbReference>
<dbReference type="InterPro" id="IPR002558">
    <property type="entry name" value="ILWEQ_dom"/>
</dbReference>
<feature type="compositionally biased region" description="Pro residues" evidence="8">
    <location>
        <begin position="1231"/>
        <end position="1240"/>
    </location>
</feature>
<evidence type="ECO:0000256" key="7">
    <source>
        <dbReference type="SAM" id="Coils"/>
    </source>
</evidence>
<dbReference type="InterPro" id="IPR035964">
    <property type="entry name" value="I/LWEQ_dom_sf"/>
</dbReference>
<dbReference type="GO" id="GO:0080025">
    <property type="term" value="F:phosphatidylinositol-3,5-bisphosphate binding"/>
    <property type="evidence" value="ECO:0007669"/>
    <property type="project" value="TreeGrafter"/>
</dbReference>
<evidence type="ECO:0000259" key="9">
    <source>
        <dbReference type="PROSITE" id="PS50942"/>
    </source>
</evidence>
<proteinExistence type="inferred from homology"/>
<evidence type="ECO:0000256" key="8">
    <source>
        <dbReference type="SAM" id="MobiDB-lite"/>
    </source>
</evidence>
<comment type="caution">
    <text evidence="11">The sequence shown here is derived from an EMBL/GenBank/DDBJ whole genome shotgun (WGS) entry which is preliminary data.</text>
</comment>
<dbReference type="Gene3D" id="1.20.1410.10">
    <property type="entry name" value="I/LWEQ domain"/>
    <property type="match status" value="1"/>
</dbReference>
<comment type="similarity">
    <text evidence="2">Belongs to the SLA2 family.</text>
</comment>
<comment type="subcellular location">
    <subcellularLocation>
        <location evidence="1">Cytoplasm</location>
    </subcellularLocation>
</comment>
<accession>A0A8T2L127</accession>
<dbReference type="GO" id="GO:0007015">
    <property type="term" value="P:actin filament organization"/>
    <property type="evidence" value="ECO:0007669"/>
    <property type="project" value="TreeGrafter"/>
</dbReference>
<dbReference type="PANTHER" id="PTHR10407:SF10">
    <property type="entry name" value="HUNTINGTIN-INTERACTING PROTEIN 1-RELATED PROTEIN"/>
    <property type="match status" value="1"/>
</dbReference>
<dbReference type="InterPro" id="IPR032422">
    <property type="entry name" value="HIP1_clath-bd"/>
</dbReference>
<evidence type="ECO:0000256" key="5">
    <source>
        <dbReference type="ARBA" id="ARBA00023054"/>
    </source>
</evidence>
<keyword evidence="4" id="KW-0254">Endocytosis</keyword>
<dbReference type="InterPro" id="IPR008942">
    <property type="entry name" value="ENTH_VHS"/>
</dbReference>
<dbReference type="GO" id="GO:0032051">
    <property type="term" value="F:clathrin light chain binding"/>
    <property type="evidence" value="ECO:0007669"/>
    <property type="project" value="TreeGrafter"/>
</dbReference>
<protein>
    <submittedName>
        <fullName evidence="11">Huntingtin-interacting protein 1-related protein-like</fullName>
    </submittedName>
</protein>
<evidence type="ECO:0000256" key="3">
    <source>
        <dbReference type="ARBA" id="ARBA00022490"/>
    </source>
</evidence>
<feature type="coiled-coil region" evidence="7">
    <location>
        <begin position="469"/>
        <end position="778"/>
    </location>
</feature>
<dbReference type="InterPro" id="IPR013809">
    <property type="entry name" value="ENTH"/>
</dbReference>
<organism evidence="11 12">
    <name type="scientific">Astyanax mexicanus</name>
    <name type="common">Blind cave fish</name>
    <name type="synonym">Astyanax fasciatus mexicanus</name>
    <dbReference type="NCBI Taxonomy" id="7994"/>
    <lineage>
        <taxon>Eukaryota</taxon>
        <taxon>Metazoa</taxon>
        <taxon>Chordata</taxon>
        <taxon>Craniata</taxon>
        <taxon>Vertebrata</taxon>
        <taxon>Euteleostomi</taxon>
        <taxon>Actinopterygii</taxon>
        <taxon>Neopterygii</taxon>
        <taxon>Teleostei</taxon>
        <taxon>Ostariophysi</taxon>
        <taxon>Characiformes</taxon>
        <taxon>Characoidei</taxon>
        <taxon>Acestrorhamphidae</taxon>
        <taxon>Acestrorhamphinae</taxon>
        <taxon>Astyanax</taxon>
    </lineage>
</organism>
<gene>
    <name evidence="11" type="primary">HIP1R</name>
    <name evidence="11" type="ORF">AMEX_G22987</name>
</gene>
<dbReference type="GO" id="GO:0030864">
    <property type="term" value="C:cortical actin cytoskeleton"/>
    <property type="evidence" value="ECO:0007669"/>
    <property type="project" value="TreeGrafter"/>
</dbReference>
<dbReference type="Gene3D" id="1.25.40.90">
    <property type="match status" value="1"/>
</dbReference>
<dbReference type="GO" id="GO:0030136">
    <property type="term" value="C:clathrin-coated vesicle"/>
    <property type="evidence" value="ECO:0007669"/>
    <property type="project" value="TreeGrafter"/>
</dbReference>
<dbReference type="Gene3D" id="1.20.5.1700">
    <property type="match status" value="1"/>
</dbReference>
<feature type="domain" description="ENTH" evidence="9">
    <location>
        <begin position="20"/>
        <end position="148"/>
    </location>
</feature>
<dbReference type="GO" id="GO:0035615">
    <property type="term" value="F:clathrin adaptor activity"/>
    <property type="evidence" value="ECO:0007669"/>
    <property type="project" value="TreeGrafter"/>
</dbReference>
<dbReference type="Proteomes" id="UP000752171">
    <property type="component" value="Unassembled WGS sequence"/>
</dbReference>
<feature type="domain" description="I/LWEQ" evidence="10">
    <location>
        <begin position="966"/>
        <end position="1207"/>
    </location>
</feature>
<dbReference type="Gene3D" id="6.10.250.920">
    <property type="match status" value="3"/>
</dbReference>
<name>A0A8T2L127_ASTMX</name>
<dbReference type="InterPro" id="IPR030224">
    <property type="entry name" value="Sla2_fam"/>
</dbReference>
<dbReference type="SUPFAM" id="SSF48464">
    <property type="entry name" value="ENTH/VHS domain"/>
    <property type="match status" value="1"/>
</dbReference>
<dbReference type="FunFam" id="1.20.1410.10:FF:000006">
    <property type="entry name" value="Huntingtin interacting protein"/>
    <property type="match status" value="1"/>
</dbReference>
<dbReference type="InterPro" id="IPR011417">
    <property type="entry name" value="ANTH_dom"/>
</dbReference>
<dbReference type="PANTHER" id="PTHR10407">
    <property type="entry name" value="HUNTINGTIN INTERACTING PROTEIN 1"/>
    <property type="match status" value="1"/>
</dbReference>
<evidence type="ECO:0000256" key="6">
    <source>
        <dbReference type="ARBA" id="ARBA00023203"/>
    </source>
</evidence>
<keyword evidence="6" id="KW-0009">Actin-binding</keyword>
<dbReference type="PROSITE" id="PS50942">
    <property type="entry name" value="ENTH"/>
    <property type="match status" value="1"/>
</dbReference>
<dbReference type="OrthoDB" id="8178130at2759"/>
<reference evidence="11 12" key="1">
    <citation type="submission" date="2021-07" db="EMBL/GenBank/DDBJ databases">
        <authorList>
            <person name="Imarazene B."/>
            <person name="Zahm M."/>
            <person name="Klopp C."/>
            <person name="Cabau C."/>
            <person name="Beille S."/>
            <person name="Jouanno E."/>
            <person name="Castinel A."/>
            <person name="Lluch J."/>
            <person name="Gil L."/>
            <person name="Kuchtly C."/>
            <person name="Lopez Roques C."/>
            <person name="Donnadieu C."/>
            <person name="Parrinello H."/>
            <person name="Journot L."/>
            <person name="Du K."/>
            <person name="Schartl M."/>
            <person name="Retaux S."/>
            <person name="Guiguen Y."/>
        </authorList>
    </citation>
    <scope>NUCLEOTIDE SEQUENCE [LARGE SCALE GENOMIC DNA]</scope>
    <source>
        <strain evidence="11">Pach_M1</strain>
        <tissue evidence="11">Testis</tissue>
    </source>
</reference>
<dbReference type="GO" id="GO:0043325">
    <property type="term" value="F:phosphatidylinositol-3,4-bisphosphate binding"/>
    <property type="evidence" value="ECO:0007669"/>
    <property type="project" value="TreeGrafter"/>
</dbReference>
<evidence type="ECO:0000256" key="4">
    <source>
        <dbReference type="ARBA" id="ARBA00022583"/>
    </source>
</evidence>
<evidence type="ECO:0000256" key="1">
    <source>
        <dbReference type="ARBA" id="ARBA00004496"/>
    </source>
</evidence>
<dbReference type="Pfam" id="PF07651">
    <property type="entry name" value="ANTH"/>
    <property type="match status" value="1"/>
</dbReference>
<dbReference type="GO" id="GO:0048268">
    <property type="term" value="P:clathrin coat assembly"/>
    <property type="evidence" value="ECO:0007669"/>
    <property type="project" value="TreeGrafter"/>
</dbReference>
<keyword evidence="3" id="KW-0963">Cytoplasm</keyword>
<dbReference type="SMART" id="SM00307">
    <property type="entry name" value="ILWEQ"/>
    <property type="match status" value="1"/>
</dbReference>
<dbReference type="SMART" id="SM00273">
    <property type="entry name" value="ENTH"/>
    <property type="match status" value="1"/>
</dbReference>
<feature type="coiled-coil region" evidence="7">
    <location>
        <begin position="365"/>
        <end position="399"/>
    </location>
</feature>
<dbReference type="FunFam" id="1.20.5.1700:FF:000002">
    <property type="entry name" value="Huntingtin interacting protein 1"/>
    <property type="match status" value="1"/>
</dbReference>
<dbReference type="FunFam" id="1.25.40.90:FF:000012">
    <property type="entry name" value="Huntingtin interacting protein 1-related"/>
    <property type="match status" value="1"/>
</dbReference>
<evidence type="ECO:0000313" key="11">
    <source>
        <dbReference type="EMBL" id="KAG9262996.1"/>
    </source>
</evidence>
<dbReference type="EMBL" id="JAICCE010000020">
    <property type="protein sequence ID" value="KAG9262996.1"/>
    <property type="molecule type" value="Genomic_DNA"/>
</dbReference>
<dbReference type="Pfam" id="PF16515">
    <property type="entry name" value="HIP1_clath_bdg"/>
    <property type="match status" value="3"/>
</dbReference>
<feature type="region of interest" description="Disordered" evidence="8">
    <location>
        <begin position="1230"/>
        <end position="1280"/>
    </location>
</feature>
<dbReference type="SUPFAM" id="SSF109885">
    <property type="entry name" value="I/LWEQ domain"/>
    <property type="match status" value="1"/>
</dbReference>
<sequence>MSSKAKGDKTDKSEKALAAEKEQFVKLQLQSIGKSITTTEAAIKEKYARKILLGTHKEGGAVTFWSHAVSLPLASNAILSWKFCHMVHKILRDGHPNTVRDSRGHVPSVRQMGTLWGSLHDRYGHIVALYSKFLCIKIEFHCKYKEIPANLETPDEVLERFIAADINKVFETTNEALDYMDAALLLQDTVFRQMESNSTSSTTSVGQCRLSPLVLVIQDCSPLCHFLVKLLFKLHSRVPVDALLGHRERFRDQFESLTKFFEKARSMEFFKTIIQIPDLPDSPPNFLRAASLAEYVKPVVVPNQQLPEDDDTETQLDFTEGPGYQMFYAYNQYDPPNDVPVQRESEVVSLRKELEAVKPEIQIFKAEAQRVVIQLKEQVNKLEAEVEEQRTHKQMALVENEHLRMEVDALRTQTAVAASIQATAEDAGSRAQTAQIHFSRLKEKHAELVTRHADLMRKNTDTVKQLTSTQHVQEELVRAKQQMAEELEKLKQENSMMLEAQKAEIVRLKQELLSGKAEITQVQSALQTKEKSGDQLSSLLVGLQTEKEMLLRSMKEQEAELANLRQATQLHQATLQQEREKSQWETSSLQNQLQEKVSREQEQQLELDKLRRELELKRVEALSAQSALHTKEATGDQLSSVLVGLQTEKEMLLRSLKEQETELANLRQAALLHQTTLQQEREKNQREMSSLQNQLQQILRREQDQQLEISRLKRELEEMRAQAFNAQSALNSKQSVGEEMSGVLVGLQAEKEVLLRSVKEQEAELVNLRQAAKLHQATLIQERERSQRETSSLQSQLQAKSSRESVLQQKLQEEQFCLLQCAVVEAEGIILDAMAKVDDPVHVRCISTPEYLINRAETTLVSMDKMQQSHAGYLRNMDDASGLLRAVTQFSHLAADTIVNGAATAHSVPTDQADRLTDNCRDCATHCLQFLKELKLKPTLLRADPTAIRYVIQRILNQGHDLRRKDADIQKAELADMVDMEMAATSSAIEDAVLRMDEILSQARRDTSGLKLEVNQSIIGSCSDLMRAIHMLVTAATDLQKDIVESGRGAGSIKDFYAKNSCWTEGLISASKTVGWTATQMVESADKVVTDQGKYEELIVCSHEIAASTAQLVAASKVKADRSNKKLHTLQQASRHVNDMAAVVVSSTKAGQMQIEDKSPMDFSSMSVIKLKTEEMESQVRVLELESKLSREREHLGELRKKHYELAGSPLDLPAQRNYDSFGLPSVLPELPLPDPPYPEPSLQFSMLQDLPLPDPPLPEPPKTEPAKPEPARTSSSKRSIFHKPGSIFKSAVSVSSVTSNLLMVV</sequence>
<keyword evidence="5 7" id="KW-0175">Coiled coil</keyword>
<dbReference type="Pfam" id="PF01608">
    <property type="entry name" value="I_LWEQ"/>
    <property type="match status" value="1"/>
</dbReference>
<dbReference type="GO" id="GO:0006897">
    <property type="term" value="P:endocytosis"/>
    <property type="evidence" value="ECO:0007669"/>
    <property type="project" value="UniProtKB-KW"/>
</dbReference>
<feature type="compositionally biased region" description="Basic and acidic residues" evidence="8">
    <location>
        <begin position="1262"/>
        <end position="1271"/>
    </location>
</feature>
<evidence type="ECO:0000259" key="10">
    <source>
        <dbReference type="PROSITE" id="PS50945"/>
    </source>
</evidence>
<evidence type="ECO:0000256" key="2">
    <source>
        <dbReference type="ARBA" id="ARBA00010135"/>
    </source>
</evidence>